<dbReference type="Proteomes" id="UP000198518">
    <property type="component" value="Unassembled WGS sequence"/>
</dbReference>
<dbReference type="InterPro" id="IPR011639">
    <property type="entry name" value="MethylTrfase_TaqI-like_dom"/>
</dbReference>
<dbReference type="InterPro" id="IPR002052">
    <property type="entry name" value="DNA_methylase_N6_adenine_CS"/>
</dbReference>
<keyword evidence="11" id="KW-1185">Reference proteome</keyword>
<feature type="region of interest" description="Disordered" evidence="7">
    <location>
        <begin position="1"/>
        <end position="25"/>
    </location>
</feature>
<comment type="similarity">
    <text evidence="1">Belongs to the N(4)/N(6)-methyltransferase family.</text>
</comment>
<dbReference type="OrthoDB" id="45790at2157"/>
<dbReference type="AlphaFoldDB" id="A0A1I0NJ85"/>
<evidence type="ECO:0000256" key="7">
    <source>
        <dbReference type="SAM" id="MobiDB-lite"/>
    </source>
</evidence>
<dbReference type="GO" id="GO:0003676">
    <property type="term" value="F:nucleic acid binding"/>
    <property type="evidence" value="ECO:0007669"/>
    <property type="project" value="InterPro"/>
</dbReference>
<evidence type="ECO:0000256" key="1">
    <source>
        <dbReference type="ARBA" id="ARBA00006594"/>
    </source>
</evidence>
<dbReference type="GO" id="GO:0009007">
    <property type="term" value="F:site-specific DNA-methyltransferase (adenine-specific) activity"/>
    <property type="evidence" value="ECO:0007669"/>
    <property type="project" value="UniProtKB-EC"/>
</dbReference>
<dbReference type="CDD" id="cd02440">
    <property type="entry name" value="AdoMet_MTases"/>
    <property type="match status" value="1"/>
</dbReference>
<organism evidence="10 11">
    <name type="scientific">Halobacterium jilantaiense</name>
    <dbReference type="NCBI Taxonomy" id="355548"/>
    <lineage>
        <taxon>Archaea</taxon>
        <taxon>Methanobacteriati</taxon>
        <taxon>Methanobacteriota</taxon>
        <taxon>Stenosarchaea group</taxon>
        <taxon>Halobacteria</taxon>
        <taxon>Halobacteriales</taxon>
        <taxon>Halobacteriaceae</taxon>
        <taxon>Halobacterium</taxon>
    </lineage>
</organism>
<feature type="domain" description="Type II methyltransferase M.Eco57I C-terminal" evidence="9">
    <location>
        <begin position="489"/>
        <end position="681"/>
    </location>
</feature>
<keyword evidence="3 10" id="KW-0489">Methyltransferase</keyword>
<accession>A0A1I0NJ85</accession>
<feature type="domain" description="Type II methyltransferase M.TaqI-like" evidence="8">
    <location>
        <begin position="309"/>
        <end position="408"/>
    </location>
</feature>
<evidence type="ECO:0000313" key="10">
    <source>
        <dbReference type="EMBL" id="SEW01510.1"/>
    </source>
</evidence>
<dbReference type="GO" id="GO:0006304">
    <property type="term" value="P:DNA modification"/>
    <property type="evidence" value="ECO:0007669"/>
    <property type="project" value="InterPro"/>
</dbReference>
<evidence type="ECO:0000256" key="5">
    <source>
        <dbReference type="ARBA" id="ARBA00022691"/>
    </source>
</evidence>
<evidence type="ECO:0000259" key="8">
    <source>
        <dbReference type="Pfam" id="PF07669"/>
    </source>
</evidence>
<gene>
    <name evidence="10" type="ORF">SAMN04487945_0921</name>
</gene>
<protein>
    <recommendedName>
        <fullName evidence="2">site-specific DNA-methyltransferase (adenine-specific)</fullName>
        <ecNumber evidence="2">2.1.1.72</ecNumber>
    </recommendedName>
</protein>
<dbReference type="Gene3D" id="3.40.50.150">
    <property type="entry name" value="Vaccinia Virus protein VP39"/>
    <property type="match status" value="1"/>
</dbReference>
<dbReference type="InterPro" id="IPR050953">
    <property type="entry name" value="N4_N6_ade-DNA_methylase"/>
</dbReference>
<dbReference type="GO" id="GO:0032259">
    <property type="term" value="P:methylation"/>
    <property type="evidence" value="ECO:0007669"/>
    <property type="project" value="UniProtKB-KW"/>
</dbReference>
<dbReference type="SUPFAM" id="SSF53335">
    <property type="entry name" value="S-adenosyl-L-methionine-dependent methyltransferases"/>
    <property type="match status" value="1"/>
</dbReference>
<evidence type="ECO:0000256" key="2">
    <source>
        <dbReference type="ARBA" id="ARBA00011900"/>
    </source>
</evidence>
<comment type="catalytic activity">
    <reaction evidence="6">
        <text>a 2'-deoxyadenosine in DNA + S-adenosyl-L-methionine = an N(6)-methyl-2'-deoxyadenosine in DNA + S-adenosyl-L-homocysteine + H(+)</text>
        <dbReference type="Rhea" id="RHEA:15197"/>
        <dbReference type="Rhea" id="RHEA-COMP:12418"/>
        <dbReference type="Rhea" id="RHEA-COMP:12419"/>
        <dbReference type="ChEBI" id="CHEBI:15378"/>
        <dbReference type="ChEBI" id="CHEBI:57856"/>
        <dbReference type="ChEBI" id="CHEBI:59789"/>
        <dbReference type="ChEBI" id="CHEBI:90615"/>
        <dbReference type="ChEBI" id="CHEBI:90616"/>
        <dbReference type="EC" id="2.1.1.72"/>
    </reaction>
</comment>
<evidence type="ECO:0000256" key="6">
    <source>
        <dbReference type="ARBA" id="ARBA00047942"/>
    </source>
</evidence>
<dbReference type="STRING" id="355548.SAMN04487945_0921"/>
<keyword evidence="4" id="KW-0808">Transferase</keyword>
<dbReference type="PROSITE" id="PS00092">
    <property type="entry name" value="N6_MTASE"/>
    <property type="match status" value="1"/>
</dbReference>
<dbReference type="EC" id="2.1.1.72" evidence="2"/>
<evidence type="ECO:0000313" key="11">
    <source>
        <dbReference type="Proteomes" id="UP000198518"/>
    </source>
</evidence>
<dbReference type="PANTHER" id="PTHR33841">
    <property type="entry name" value="DNA METHYLTRANSFERASE YEEA-RELATED"/>
    <property type="match status" value="1"/>
</dbReference>
<dbReference type="PRINTS" id="PR00507">
    <property type="entry name" value="N12N6MTFRASE"/>
</dbReference>
<dbReference type="InterPro" id="IPR029063">
    <property type="entry name" value="SAM-dependent_MTases_sf"/>
</dbReference>
<dbReference type="EMBL" id="FOJA01000001">
    <property type="protein sequence ID" value="SEW01510.1"/>
    <property type="molecule type" value="Genomic_DNA"/>
</dbReference>
<dbReference type="Pfam" id="PF22837">
    <property type="entry name" value="M_Eco57I_C"/>
    <property type="match status" value="1"/>
</dbReference>
<sequence>MPTSTVTNLGHCRSDSADGSYPSTEPDLVVETHAIDDAPVASIDQPSGEILTADSPAAQRSIPDERLTRTITEVAASIAPALTDAPSSLHSRLPSWCDLHGLDEVSDDTRRRILARQAAYHHLLKATLYEHHHRHTELPELPADVRTGFQNARTVTDNPAFDECVLDDIIYLASRADREPLIQKRTLLLDSTQPAEDVGRIYEAVIPDAHRQLLGQFRTPPEIGTLMRTWTATGSSTVLDPGMGAGVLASPFHPDWDVSSDPTHVTGVDRSPLSILMGSTALTLYGQSHDPPNMDFLAMSLDDRPEAVDALVCNPPYTKGDALPPTYKAEINTRFERETGLSISARSPLYAYFIYHSRKFLSAGDRAAFITPHSFLGTHYGESLKQFFLEQYSIEAFVQFNPESYPVFDNADTTALVTFLEAPVEDDTAGQTRFIRVDEPIPASTVRAAVRGDHHGTTDWGYVAAVQQNQLSPIQNWQARFTPIDIDTSDLIPLSDLATVHRGVSTGNVGFFTLSQDDVDAYDLSEHHLTRLVRRPAVVNGYDFREADWKTLRAAGEAVWLLDPDKLSAVPDSLTAFREHVEDSSRSLDDGRGEEADLVDYLRTAITDHDLSSTSTVEQGECWYRPPRRDSPRVLVPDSSRDGFPFVLNETDARNIHNYHGITNVSVDETDLKAVLAYLNSTVGQRVVRQRTRLRADGYESLGVRALKNLPVIDPRALDDETVVNLADAFDDLRAAARHDDDTEAVRKHIDGLLESRINLQ</sequence>
<dbReference type="PANTHER" id="PTHR33841:SF5">
    <property type="entry name" value="DNA METHYLASE (MODIFICATION METHYLASE) (METHYLTRANSFERASE)-RELATED"/>
    <property type="match status" value="1"/>
</dbReference>
<evidence type="ECO:0000259" key="9">
    <source>
        <dbReference type="Pfam" id="PF22837"/>
    </source>
</evidence>
<proteinExistence type="inferred from homology"/>
<dbReference type="InterPro" id="IPR054520">
    <property type="entry name" value="M_Eco57I_C"/>
</dbReference>
<evidence type="ECO:0000256" key="3">
    <source>
        <dbReference type="ARBA" id="ARBA00022603"/>
    </source>
</evidence>
<dbReference type="RefSeq" id="WP_089668192.1">
    <property type="nucleotide sequence ID" value="NZ_FOJA01000001.1"/>
</dbReference>
<evidence type="ECO:0000256" key="4">
    <source>
        <dbReference type="ARBA" id="ARBA00022679"/>
    </source>
</evidence>
<reference evidence="10 11" key="1">
    <citation type="submission" date="2016-10" db="EMBL/GenBank/DDBJ databases">
        <authorList>
            <person name="de Groot N.N."/>
        </authorList>
    </citation>
    <scope>NUCLEOTIDE SEQUENCE [LARGE SCALE GENOMIC DNA]</scope>
    <source>
        <strain evidence="10 11">CGMCC 1.5337</strain>
    </source>
</reference>
<name>A0A1I0NJ85_9EURY</name>
<keyword evidence="5" id="KW-0949">S-adenosyl-L-methionine</keyword>
<dbReference type="Pfam" id="PF07669">
    <property type="entry name" value="Eco57I"/>
    <property type="match status" value="1"/>
</dbReference>